<keyword evidence="2" id="KW-0804">Transcription</keyword>
<dbReference type="InterPro" id="IPR026881">
    <property type="entry name" value="WYL_dom"/>
</dbReference>
<gene>
    <name evidence="4" type="ORF">SZL87_00180</name>
</gene>
<dbReference type="PIRSF" id="PIRSF016838">
    <property type="entry name" value="PafC"/>
    <property type="match status" value="1"/>
</dbReference>
<feature type="domain" description="HTH deoR-type" evidence="3">
    <location>
        <begin position="2"/>
        <end position="57"/>
    </location>
</feature>
<evidence type="ECO:0000313" key="4">
    <source>
        <dbReference type="EMBL" id="MEI4460828.1"/>
    </source>
</evidence>
<dbReference type="InterPro" id="IPR013196">
    <property type="entry name" value="HTH_11"/>
</dbReference>
<dbReference type="SUPFAM" id="SSF46785">
    <property type="entry name" value="Winged helix' DNA-binding domain"/>
    <property type="match status" value="1"/>
</dbReference>
<dbReference type="PROSITE" id="PS52050">
    <property type="entry name" value="WYL"/>
    <property type="match status" value="1"/>
</dbReference>
<dbReference type="InterPro" id="IPR051534">
    <property type="entry name" value="CBASS_pafABC_assoc_protein"/>
</dbReference>
<name>A0ABU8EF82_9BACL</name>
<evidence type="ECO:0000256" key="1">
    <source>
        <dbReference type="ARBA" id="ARBA00023015"/>
    </source>
</evidence>
<evidence type="ECO:0000256" key="2">
    <source>
        <dbReference type="ARBA" id="ARBA00023163"/>
    </source>
</evidence>
<dbReference type="PANTHER" id="PTHR34580:SF1">
    <property type="entry name" value="PROTEIN PAFC"/>
    <property type="match status" value="1"/>
</dbReference>
<evidence type="ECO:0000313" key="5">
    <source>
        <dbReference type="Proteomes" id="UP001387110"/>
    </source>
</evidence>
<dbReference type="PROSITE" id="PS51000">
    <property type="entry name" value="HTH_DEOR_2"/>
    <property type="match status" value="1"/>
</dbReference>
<dbReference type="RefSeq" id="WP_064300920.1">
    <property type="nucleotide sequence ID" value="NZ_JBAWKY010000001.1"/>
</dbReference>
<dbReference type="Pfam" id="PF25583">
    <property type="entry name" value="WCX"/>
    <property type="match status" value="1"/>
</dbReference>
<dbReference type="Proteomes" id="UP001387110">
    <property type="component" value="Unassembled WGS sequence"/>
</dbReference>
<dbReference type="Pfam" id="PF08279">
    <property type="entry name" value="HTH_11"/>
    <property type="match status" value="1"/>
</dbReference>
<comment type="caution">
    <text evidence="4">The sequence shown here is derived from an EMBL/GenBank/DDBJ whole genome shotgun (WGS) entry which is preliminary data.</text>
</comment>
<dbReference type="EMBL" id="JBAWKY010000001">
    <property type="protein sequence ID" value="MEI4460828.1"/>
    <property type="molecule type" value="Genomic_DNA"/>
</dbReference>
<dbReference type="PANTHER" id="PTHR34580">
    <property type="match status" value="1"/>
</dbReference>
<proteinExistence type="predicted"/>
<dbReference type="InterPro" id="IPR036390">
    <property type="entry name" value="WH_DNA-bd_sf"/>
</dbReference>
<keyword evidence="1" id="KW-0805">Transcription regulation</keyword>
<accession>A0ABU8EF82</accession>
<reference evidence="4 5" key="1">
    <citation type="submission" date="2023-12" db="EMBL/GenBank/DDBJ databases">
        <authorList>
            <person name="Easwaran N."/>
            <person name="Lazarus H.P.S."/>
        </authorList>
    </citation>
    <scope>NUCLEOTIDE SEQUENCE [LARGE SCALE GENOMIC DNA]</scope>
    <source>
        <strain evidence="4 5">VIT-2023</strain>
    </source>
</reference>
<protein>
    <submittedName>
        <fullName evidence="4">YafY family protein</fullName>
    </submittedName>
</protein>
<dbReference type="InterPro" id="IPR057727">
    <property type="entry name" value="WCX_dom"/>
</dbReference>
<dbReference type="InterPro" id="IPR028349">
    <property type="entry name" value="PafC-like"/>
</dbReference>
<dbReference type="InterPro" id="IPR001034">
    <property type="entry name" value="DeoR_HTH"/>
</dbReference>
<dbReference type="Gene3D" id="1.10.10.10">
    <property type="entry name" value="Winged helix-like DNA-binding domain superfamily/Winged helix DNA-binding domain"/>
    <property type="match status" value="1"/>
</dbReference>
<organism evidence="4 5">
    <name type="scientific">Exiguobacterium indicum</name>
    <dbReference type="NCBI Taxonomy" id="296995"/>
    <lineage>
        <taxon>Bacteria</taxon>
        <taxon>Bacillati</taxon>
        <taxon>Bacillota</taxon>
        <taxon>Bacilli</taxon>
        <taxon>Bacillales</taxon>
        <taxon>Bacillales Family XII. Incertae Sedis</taxon>
        <taxon>Exiguobacterium</taxon>
    </lineage>
</organism>
<keyword evidence="5" id="KW-1185">Reference proteome</keyword>
<dbReference type="InterPro" id="IPR036388">
    <property type="entry name" value="WH-like_DNA-bd_sf"/>
</dbReference>
<evidence type="ECO:0000259" key="3">
    <source>
        <dbReference type="PROSITE" id="PS51000"/>
    </source>
</evidence>
<sequence>MKLERLLTIIFKLLHRSTISAAQLASELNVSQRTIYRDIETISAAGIPVTSYHGTNGGFGIIENYKWDKTFLNASSMVDVLSLMKSLSAQLHDQDLKNTLERLSILTTEEQNNHLHIDLADQSIEPTFLIDLQKSIKESKRVLFQYISAQKEQTIREVDPIFLRYKFRTWYLYAYCYLRNDYREFKVSHMLNLQRLSTSIQDNHPIPGDRAVVKPARESITLRIHPESIHVVLNHFKHQSMVFEEDGSVTMTLLLPSPLHAEWLINILLSFRSGVVVIHPLYLQDILRNEAKKIVNLYEDI</sequence>
<dbReference type="Pfam" id="PF13280">
    <property type="entry name" value="WYL"/>
    <property type="match status" value="1"/>
</dbReference>